<feature type="transmembrane region" description="Helical" evidence="9">
    <location>
        <begin position="236"/>
        <end position="255"/>
    </location>
</feature>
<dbReference type="PANTHER" id="PTHR33908">
    <property type="entry name" value="MANNOSYLTRANSFERASE YKCB-RELATED"/>
    <property type="match status" value="1"/>
</dbReference>
<evidence type="ECO:0000256" key="4">
    <source>
        <dbReference type="ARBA" id="ARBA00022679"/>
    </source>
</evidence>
<evidence type="ECO:0000256" key="2">
    <source>
        <dbReference type="ARBA" id="ARBA00022475"/>
    </source>
</evidence>
<evidence type="ECO:0000256" key="8">
    <source>
        <dbReference type="SAM" id="MobiDB-lite"/>
    </source>
</evidence>
<evidence type="ECO:0000256" key="7">
    <source>
        <dbReference type="ARBA" id="ARBA00023136"/>
    </source>
</evidence>
<keyword evidence="4" id="KW-0808">Transferase</keyword>
<name>A0ABQ1MK23_9MICO</name>
<keyword evidence="7 9" id="KW-0472">Membrane</keyword>
<accession>A0ABQ1MK23</accession>
<feature type="transmembrane region" description="Helical" evidence="9">
    <location>
        <begin position="213"/>
        <end position="229"/>
    </location>
</feature>
<feature type="compositionally biased region" description="Gly residues" evidence="8">
    <location>
        <begin position="594"/>
        <end position="610"/>
    </location>
</feature>
<feature type="transmembrane region" description="Helical" evidence="9">
    <location>
        <begin position="391"/>
        <end position="414"/>
    </location>
</feature>
<proteinExistence type="predicted"/>
<feature type="transmembrane region" description="Helical" evidence="9">
    <location>
        <begin position="456"/>
        <end position="476"/>
    </location>
</feature>
<keyword evidence="5 9" id="KW-0812">Transmembrane</keyword>
<sequence length="730" mass="74999">MSETPTRYARTRGLRRHWYPITLTVLTLGTIAAFLANLTANGWANSFYAAAVQAGSENWEAFLFGSLDSANAITVDKPPASLWLMALSARVFGFSSFSMLLPQVLLAGVSVLLIVHSVRLSLRSHVGPGLEKAAALGAGVIFTVSPVVALMFRFNNPDALLVTLMIGAVVATQHALRTLTEAHRRRPSRRIAGWLILAGVCLGLGFLTKQFQVLLIVPGLAVSWVLFARTSWPRRLLWLLVPLGSMIVSAGWWIALVELTPAGSRPYVGGSQSNSFLELTFGYNGFGRLTGNEIGSVGGGGGGQGGGWGETGVTRLFTGSFGQQVSWFLPTALFLLIVTIVLLILAEAARRRRVPTVTDGTVPTGTRSTDTIPDTVTDGEKDAGLAVRASGAIGGVSLGAGLLMWGAWLIVTWLVLSNMNGIVHEYYTVALIPAIAAVIGLGVAVLLARDGFLPRLLLAVAWALTGAWQFIISSQMTGVPGVLRWCVLIVSILGALVLIVTAHRRIGTALASVLVALAILGSAAIPAQLAVRTIAGTTQGSIVTIAGTSSGMGSGPGGGGMSGGGVRPGGGAGGTDGTTGGTPGGTRNSEAGTGSTGGMPGGGGGMGGLLGASEPSDELTQLLEEDAADYTWVAATTGANQAAGYQLALEEPVMAIGGFNGTDPSPTLAEFKQLVTDGKIHYYIGSGSGGGQGPGGGNEDSASSQIAAWVEANYEVTTVDSVSLYDLSAG</sequence>
<keyword evidence="3" id="KW-0328">Glycosyltransferase</keyword>
<gene>
    <name evidence="12" type="ORF">GCM10010974_25150</name>
</gene>
<feature type="transmembrane region" description="Helical" evidence="9">
    <location>
        <begin position="327"/>
        <end position="346"/>
    </location>
</feature>
<evidence type="ECO:0000256" key="9">
    <source>
        <dbReference type="SAM" id="Phobius"/>
    </source>
</evidence>
<evidence type="ECO:0000256" key="3">
    <source>
        <dbReference type="ARBA" id="ARBA00022676"/>
    </source>
</evidence>
<dbReference type="PANTHER" id="PTHR33908:SF3">
    <property type="entry name" value="UNDECAPRENYL PHOSPHATE-ALPHA-4-AMINO-4-DEOXY-L-ARABINOSE ARABINOSYL TRANSFERASE"/>
    <property type="match status" value="1"/>
</dbReference>
<keyword evidence="13" id="KW-1185">Reference proteome</keyword>
<feature type="transmembrane region" description="Helical" evidence="9">
    <location>
        <begin position="426"/>
        <end position="447"/>
    </location>
</feature>
<dbReference type="Pfam" id="PF24878">
    <property type="entry name" value="YkcB_C"/>
    <property type="match status" value="1"/>
</dbReference>
<evidence type="ECO:0000256" key="6">
    <source>
        <dbReference type="ARBA" id="ARBA00022989"/>
    </source>
</evidence>
<feature type="domain" description="Glycosyltransferase RgtA/B/C/D-like" evidence="10">
    <location>
        <begin position="76"/>
        <end position="250"/>
    </location>
</feature>
<feature type="transmembrane region" description="Helical" evidence="9">
    <location>
        <begin position="91"/>
        <end position="115"/>
    </location>
</feature>
<keyword evidence="6 9" id="KW-1133">Transmembrane helix</keyword>
<comment type="caution">
    <text evidence="12">The sequence shown here is derived from an EMBL/GenBank/DDBJ whole genome shotgun (WGS) entry which is preliminary data.</text>
</comment>
<dbReference type="InterPro" id="IPR038731">
    <property type="entry name" value="RgtA/B/C-like"/>
</dbReference>
<feature type="transmembrane region" description="Helical" evidence="9">
    <location>
        <begin position="482"/>
        <end position="502"/>
    </location>
</feature>
<feature type="domain" description="Putative mannosyltransferase YkcA/B-like C-terminal" evidence="11">
    <location>
        <begin position="619"/>
        <end position="713"/>
    </location>
</feature>
<keyword evidence="2" id="KW-1003">Cell membrane</keyword>
<dbReference type="Pfam" id="PF13231">
    <property type="entry name" value="PMT_2"/>
    <property type="match status" value="1"/>
</dbReference>
<dbReference type="Proteomes" id="UP000632322">
    <property type="component" value="Unassembled WGS sequence"/>
</dbReference>
<reference evidence="13" key="1">
    <citation type="journal article" date="2019" name="Int. J. Syst. Evol. Microbiol.">
        <title>The Global Catalogue of Microorganisms (GCM) 10K type strain sequencing project: providing services to taxonomists for standard genome sequencing and annotation.</title>
        <authorList>
            <consortium name="The Broad Institute Genomics Platform"/>
            <consortium name="The Broad Institute Genome Sequencing Center for Infectious Disease"/>
            <person name="Wu L."/>
            <person name="Ma J."/>
        </authorList>
    </citation>
    <scope>NUCLEOTIDE SEQUENCE [LARGE SCALE GENOMIC DNA]</scope>
    <source>
        <strain evidence="13">CGMCC 1.15472</strain>
    </source>
</reference>
<protein>
    <submittedName>
        <fullName evidence="12">Glycosyltransferase</fullName>
    </submittedName>
</protein>
<feature type="transmembrane region" description="Helical" evidence="9">
    <location>
        <begin position="191"/>
        <end position="207"/>
    </location>
</feature>
<dbReference type="RefSeq" id="WP_181271780.1">
    <property type="nucleotide sequence ID" value="NZ_BMJG01000009.1"/>
</dbReference>
<feature type="transmembrane region" description="Helical" evidence="9">
    <location>
        <begin position="160"/>
        <end position="179"/>
    </location>
</feature>
<dbReference type="EMBL" id="BMJG01000009">
    <property type="protein sequence ID" value="GGC41683.1"/>
    <property type="molecule type" value="Genomic_DNA"/>
</dbReference>
<dbReference type="InterPro" id="IPR050297">
    <property type="entry name" value="LipidA_mod_glycosyltrf_83"/>
</dbReference>
<feature type="transmembrane region" description="Helical" evidence="9">
    <location>
        <begin position="135"/>
        <end position="154"/>
    </location>
</feature>
<evidence type="ECO:0000259" key="10">
    <source>
        <dbReference type="Pfam" id="PF13231"/>
    </source>
</evidence>
<comment type="subcellular location">
    <subcellularLocation>
        <location evidence="1">Cell membrane</location>
        <topology evidence="1">Multi-pass membrane protein</topology>
    </subcellularLocation>
</comment>
<feature type="compositionally biased region" description="Gly residues" evidence="8">
    <location>
        <begin position="550"/>
        <end position="584"/>
    </location>
</feature>
<dbReference type="InterPro" id="IPR056785">
    <property type="entry name" value="YkcA/B-like_C"/>
</dbReference>
<evidence type="ECO:0000313" key="13">
    <source>
        <dbReference type="Proteomes" id="UP000632322"/>
    </source>
</evidence>
<evidence type="ECO:0000256" key="5">
    <source>
        <dbReference type="ARBA" id="ARBA00022692"/>
    </source>
</evidence>
<evidence type="ECO:0000259" key="11">
    <source>
        <dbReference type="Pfam" id="PF24878"/>
    </source>
</evidence>
<feature type="region of interest" description="Disordered" evidence="8">
    <location>
        <begin position="547"/>
        <end position="614"/>
    </location>
</feature>
<organism evidence="12 13">
    <name type="scientific">Brevibacterium sediminis</name>
    <dbReference type="NCBI Taxonomy" id="1857024"/>
    <lineage>
        <taxon>Bacteria</taxon>
        <taxon>Bacillati</taxon>
        <taxon>Actinomycetota</taxon>
        <taxon>Actinomycetes</taxon>
        <taxon>Micrococcales</taxon>
        <taxon>Brevibacteriaceae</taxon>
        <taxon>Brevibacterium</taxon>
    </lineage>
</organism>
<evidence type="ECO:0000256" key="1">
    <source>
        <dbReference type="ARBA" id="ARBA00004651"/>
    </source>
</evidence>
<evidence type="ECO:0000313" key="12">
    <source>
        <dbReference type="EMBL" id="GGC41683.1"/>
    </source>
</evidence>
<feature type="transmembrane region" description="Helical" evidence="9">
    <location>
        <begin position="509"/>
        <end position="531"/>
    </location>
</feature>
<feature type="transmembrane region" description="Helical" evidence="9">
    <location>
        <begin position="21"/>
        <end position="40"/>
    </location>
</feature>